<organism evidence="1 2">
    <name type="scientific">Sagittula marina</name>
    <dbReference type="NCBI Taxonomy" id="943940"/>
    <lineage>
        <taxon>Bacteria</taxon>
        <taxon>Pseudomonadati</taxon>
        <taxon>Pseudomonadota</taxon>
        <taxon>Alphaproteobacteria</taxon>
        <taxon>Rhodobacterales</taxon>
        <taxon>Roseobacteraceae</taxon>
        <taxon>Sagittula</taxon>
    </lineage>
</organism>
<name>A0A7W6GR60_9RHOB</name>
<evidence type="ECO:0000313" key="2">
    <source>
        <dbReference type="Proteomes" id="UP000541426"/>
    </source>
</evidence>
<dbReference type="AlphaFoldDB" id="A0A7W6GR60"/>
<proteinExistence type="predicted"/>
<gene>
    <name evidence="1" type="ORF">GGQ68_001395</name>
</gene>
<protein>
    <submittedName>
        <fullName evidence="1">Uncharacterized protein</fullName>
    </submittedName>
</protein>
<comment type="caution">
    <text evidence="1">The sequence shown here is derived from an EMBL/GenBank/DDBJ whole genome shotgun (WGS) entry which is preliminary data.</text>
</comment>
<dbReference type="RefSeq" id="WP_183964289.1">
    <property type="nucleotide sequence ID" value="NZ_BAABBZ010000059.1"/>
</dbReference>
<evidence type="ECO:0000313" key="1">
    <source>
        <dbReference type="EMBL" id="MBB3985066.1"/>
    </source>
</evidence>
<dbReference type="EMBL" id="JACIEJ010000003">
    <property type="protein sequence ID" value="MBB3985066.1"/>
    <property type="molecule type" value="Genomic_DNA"/>
</dbReference>
<keyword evidence="2" id="KW-1185">Reference proteome</keyword>
<sequence length="64" mass="7323">MFLAIWFPISRRFVRARLTHPDIARVHSRIDATVHELADHLMNHHATVLIDVPVSPLPAFDVTT</sequence>
<dbReference type="Proteomes" id="UP000541426">
    <property type="component" value="Unassembled WGS sequence"/>
</dbReference>
<reference evidence="1 2" key="1">
    <citation type="submission" date="2020-08" db="EMBL/GenBank/DDBJ databases">
        <title>Genomic Encyclopedia of Type Strains, Phase IV (KMG-IV): sequencing the most valuable type-strain genomes for metagenomic binning, comparative biology and taxonomic classification.</title>
        <authorList>
            <person name="Goeker M."/>
        </authorList>
    </citation>
    <scope>NUCLEOTIDE SEQUENCE [LARGE SCALE GENOMIC DNA]</scope>
    <source>
        <strain evidence="1 2">DSM 102235</strain>
    </source>
</reference>
<accession>A0A7W6GR60</accession>